<reference evidence="1 2" key="1">
    <citation type="journal article" date="2018" name="Nat. Ecol. Evol.">
        <title>Pezizomycetes genomes reveal the molecular basis of ectomycorrhizal truffle lifestyle.</title>
        <authorList>
            <person name="Murat C."/>
            <person name="Payen T."/>
            <person name="Noel B."/>
            <person name="Kuo A."/>
            <person name="Morin E."/>
            <person name="Chen J."/>
            <person name="Kohler A."/>
            <person name="Krizsan K."/>
            <person name="Balestrini R."/>
            <person name="Da Silva C."/>
            <person name="Montanini B."/>
            <person name="Hainaut M."/>
            <person name="Levati E."/>
            <person name="Barry K.W."/>
            <person name="Belfiori B."/>
            <person name="Cichocki N."/>
            <person name="Clum A."/>
            <person name="Dockter R.B."/>
            <person name="Fauchery L."/>
            <person name="Guy J."/>
            <person name="Iotti M."/>
            <person name="Le Tacon F."/>
            <person name="Lindquist E.A."/>
            <person name="Lipzen A."/>
            <person name="Malagnac F."/>
            <person name="Mello A."/>
            <person name="Molinier V."/>
            <person name="Miyauchi S."/>
            <person name="Poulain J."/>
            <person name="Riccioni C."/>
            <person name="Rubini A."/>
            <person name="Sitrit Y."/>
            <person name="Splivallo R."/>
            <person name="Traeger S."/>
            <person name="Wang M."/>
            <person name="Zifcakova L."/>
            <person name="Wipf D."/>
            <person name="Zambonelli A."/>
            <person name="Paolocci F."/>
            <person name="Nowrousian M."/>
            <person name="Ottonello S."/>
            <person name="Baldrian P."/>
            <person name="Spatafora J.W."/>
            <person name="Henrissat B."/>
            <person name="Nagy L.G."/>
            <person name="Aury J.M."/>
            <person name="Wincker P."/>
            <person name="Grigoriev I.V."/>
            <person name="Bonfante P."/>
            <person name="Martin F.M."/>
        </authorList>
    </citation>
    <scope>NUCLEOTIDE SEQUENCE [LARGE SCALE GENOMIC DNA]</scope>
    <source>
        <strain evidence="1 2">RN42</strain>
    </source>
</reference>
<evidence type="ECO:0000313" key="2">
    <source>
        <dbReference type="Proteomes" id="UP000275078"/>
    </source>
</evidence>
<organism evidence="1 2">
    <name type="scientific">Ascobolus immersus RN42</name>
    <dbReference type="NCBI Taxonomy" id="1160509"/>
    <lineage>
        <taxon>Eukaryota</taxon>
        <taxon>Fungi</taxon>
        <taxon>Dikarya</taxon>
        <taxon>Ascomycota</taxon>
        <taxon>Pezizomycotina</taxon>
        <taxon>Pezizomycetes</taxon>
        <taxon>Pezizales</taxon>
        <taxon>Ascobolaceae</taxon>
        <taxon>Ascobolus</taxon>
    </lineage>
</organism>
<protein>
    <submittedName>
        <fullName evidence="1">Uncharacterized protein</fullName>
    </submittedName>
</protein>
<evidence type="ECO:0000313" key="1">
    <source>
        <dbReference type="EMBL" id="RPA77124.1"/>
    </source>
</evidence>
<proteinExistence type="predicted"/>
<accession>A0A3N4I5K4</accession>
<dbReference type="Proteomes" id="UP000275078">
    <property type="component" value="Unassembled WGS sequence"/>
</dbReference>
<keyword evidence="2" id="KW-1185">Reference proteome</keyword>
<dbReference type="AlphaFoldDB" id="A0A3N4I5K4"/>
<dbReference type="EMBL" id="ML119731">
    <property type="protein sequence ID" value="RPA77124.1"/>
    <property type="molecule type" value="Genomic_DNA"/>
</dbReference>
<sequence length="349" mass="40370">MLSTLFHQVSTFLYPWFHAYDLSDRSNHSEYRIWILSAGIRTAPGSLNYQLLREGFHNKSSKTAMSSPGLRWVFLPMDREVNKLRRRVGAPERWKGKWFGWDESKNTIITEALQFTFDRMRTSIPIPAPTPTGRVGEVRNSEVPVEAPVNVGPYPSVGLHTIFAKHLLYYFNEIEPLISRRHRGSHTIEPQDKNQELPNEPTYSEGITEAEKKFLNVLKPLYALHHKKEREGWQLRDHHISLLLGAFRTFHEVLDNGRVKSGVDSEVLHKQRERERVGQWSDVFLKIVEFYSNVDAGRLEESVVERNERYCREGKVLGSAVLEGIDLAAKETVDELHRQPLPEGSLRTY</sequence>
<gene>
    <name evidence="1" type="ORF">BJ508DRAFT_310405</name>
</gene>
<name>A0A3N4I5K4_ASCIM</name>